<keyword evidence="3" id="KW-1185">Reference proteome</keyword>
<feature type="compositionally biased region" description="Polar residues" evidence="1">
    <location>
        <begin position="263"/>
        <end position="275"/>
    </location>
</feature>
<feature type="region of interest" description="Disordered" evidence="1">
    <location>
        <begin position="239"/>
        <end position="314"/>
    </location>
</feature>
<dbReference type="EMBL" id="MCFJ01000002">
    <property type="protein sequence ID" value="ORY69920.1"/>
    <property type="molecule type" value="Genomic_DNA"/>
</dbReference>
<feature type="compositionally biased region" description="Pro residues" evidence="1">
    <location>
        <begin position="161"/>
        <end position="186"/>
    </location>
</feature>
<dbReference type="InParanoid" id="A0A1Y2EEC4"/>
<feature type="region of interest" description="Disordered" evidence="1">
    <location>
        <begin position="134"/>
        <end position="204"/>
    </location>
</feature>
<evidence type="ECO:0000313" key="2">
    <source>
        <dbReference type="EMBL" id="ORY69920.1"/>
    </source>
</evidence>
<proteinExistence type="predicted"/>
<name>A0A1Y2EEC4_9PEZI</name>
<sequence length="377" mass="39441">MAAAQQEDPLDVLQKMFNEVLVQTGKAIRGANKHGSSVSGGNMLGSKMQASMTGFHYALDDLESEITRAKAVLLRDLEKLQAARMPAPVPAPTPVPPAHTVNSNANFEPREEKKRVAPFPDMGMGMSADVVDLTVGDNKQPTPSPRVPSGSLKTVARSTPPFKPSPKPTPPSKVTPVPPPQVPLVPTPSQRVQAPQQPMLATQPGQDSAFDAMINMPDSGTPAGAATADMGGELSFTNMQFSLAPPSDGPSQNAPPAPMQDFDLSSFTNQDNNAGSGEMLSLDDFSNSNGNGNGPSNGATQPQPQNPATTTQASNTAETNVEDLFDLGNAGGGGDNMDLDLSLGDMGGASDTNFDSMFIDADNADMGQFDDAFFDMH</sequence>
<comment type="caution">
    <text evidence="2">The sequence shown here is derived from an EMBL/GenBank/DDBJ whole genome shotgun (WGS) entry which is preliminary data.</text>
</comment>
<feature type="region of interest" description="Disordered" evidence="1">
    <location>
        <begin position="88"/>
        <end position="112"/>
    </location>
</feature>
<dbReference type="STRING" id="1141098.A0A1Y2EEC4"/>
<dbReference type="GeneID" id="63779070"/>
<dbReference type="OrthoDB" id="5409998at2759"/>
<organism evidence="2 3">
    <name type="scientific">Pseudomassariella vexata</name>
    <dbReference type="NCBI Taxonomy" id="1141098"/>
    <lineage>
        <taxon>Eukaryota</taxon>
        <taxon>Fungi</taxon>
        <taxon>Dikarya</taxon>
        <taxon>Ascomycota</taxon>
        <taxon>Pezizomycotina</taxon>
        <taxon>Sordariomycetes</taxon>
        <taxon>Xylariomycetidae</taxon>
        <taxon>Amphisphaeriales</taxon>
        <taxon>Pseudomassariaceae</taxon>
        <taxon>Pseudomassariella</taxon>
    </lineage>
</organism>
<reference evidence="2 3" key="1">
    <citation type="submission" date="2016-07" db="EMBL/GenBank/DDBJ databases">
        <title>Pervasive Adenine N6-methylation of Active Genes in Fungi.</title>
        <authorList>
            <consortium name="DOE Joint Genome Institute"/>
            <person name="Mondo S.J."/>
            <person name="Dannebaum R.O."/>
            <person name="Kuo R.C."/>
            <person name="Labutti K."/>
            <person name="Haridas S."/>
            <person name="Kuo A."/>
            <person name="Salamov A."/>
            <person name="Ahrendt S.R."/>
            <person name="Lipzen A."/>
            <person name="Sullivan W."/>
            <person name="Andreopoulos W.B."/>
            <person name="Clum A."/>
            <person name="Lindquist E."/>
            <person name="Daum C."/>
            <person name="Ramamoorthy G.K."/>
            <person name="Gryganskyi A."/>
            <person name="Culley D."/>
            <person name="Magnuson J.K."/>
            <person name="James T.Y."/>
            <person name="O'Malley M.A."/>
            <person name="Stajich J.E."/>
            <person name="Spatafora J.W."/>
            <person name="Visel A."/>
            <person name="Grigoriev I.V."/>
        </authorList>
    </citation>
    <scope>NUCLEOTIDE SEQUENCE [LARGE SCALE GENOMIC DNA]</scope>
    <source>
        <strain evidence="2 3">CBS 129021</strain>
    </source>
</reference>
<feature type="compositionally biased region" description="Polar residues" evidence="1">
    <location>
        <begin position="190"/>
        <end position="204"/>
    </location>
</feature>
<feature type="compositionally biased region" description="Low complexity" evidence="1">
    <location>
        <begin position="286"/>
        <end position="313"/>
    </location>
</feature>
<accession>A0A1Y2EEC4</accession>
<evidence type="ECO:0000313" key="3">
    <source>
        <dbReference type="Proteomes" id="UP000193689"/>
    </source>
</evidence>
<gene>
    <name evidence="2" type="ORF">BCR38DRAFT_471330</name>
</gene>
<protein>
    <submittedName>
        <fullName evidence="2">Uncharacterized protein</fullName>
    </submittedName>
</protein>
<dbReference type="RefSeq" id="XP_040719870.1">
    <property type="nucleotide sequence ID" value="XM_040862858.1"/>
</dbReference>
<dbReference type="AlphaFoldDB" id="A0A1Y2EEC4"/>
<evidence type="ECO:0000256" key="1">
    <source>
        <dbReference type="SAM" id="MobiDB-lite"/>
    </source>
</evidence>
<feature type="compositionally biased region" description="Pro residues" evidence="1">
    <location>
        <begin position="88"/>
        <end position="97"/>
    </location>
</feature>
<dbReference type="Proteomes" id="UP000193689">
    <property type="component" value="Unassembled WGS sequence"/>
</dbReference>